<accession>A0ABQ9EHQ1</accession>
<sequence>MAAKEVEKVLHIKHVHTLWVQTELDTVAELYDKELIEDLKTNTKKYQEKVFVKQLLGPYRGYLKTRYCKEFIGKLAYEIRYQESNEFHHSGVSGIGKTCSILHFVFSNIFNKSKNYLDIVYIDVNEVRYCIEIGGLANERLNTFFNGLNQPFCVIIDHVTSRVEKVLSAIGGECYVHLIDYITSQVKADKKLLIYTGFTSGIFQGNTCAWSKRFALSEEEFTRIWFEKSKLVENAEDSSVFYDAETFKHTKDQCKTVYWSLQDFAITPGLAHFAFDYLFGNLKYDDAHVNIAYLNKLRKDVDNFPSIGENNQEDIAELVKETSMIAEIIKKGGIFPLESFDSKRCPVNIFTYEMDTATREDCEKNPAFLMHEMSEGQRYVKLSFIQNRPSHIDRWMKKLTILPKHIAQFSVETLQRHMKSLVELAEKVLIESQLEKHLFFIPNDFTPTSYIKTTRNITVNLEHLRIITMLAKQIIATDEQMETITVDKKYKGQLKNVALRTKFLIKDILKGITEPKLMYPNLLNFLGFGYFLYIPSRYRGSETKKYNNALILFQVTIGQSHGAKTVAAALDCIKEVIASELHGNDYPFTIDVHDMEKFDIELNIYIINVWSKLLQKIMMTVIKENI</sequence>
<dbReference type="EMBL" id="JARBDR010000903">
    <property type="protein sequence ID" value="KAJ8304793.1"/>
    <property type="molecule type" value="Genomic_DNA"/>
</dbReference>
<gene>
    <name evidence="1" type="ORF">KUTeg_018376</name>
</gene>
<dbReference type="Proteomes" id="UP001217089">
    <property type="component" value="Unassembled WGS sequence"/>
</dbReference>
<evidence type="ECO:0000313" key="1">
    <source>
        <dbReference type="EMBL" id="KAJ8304793.1"/>
    </source>
</evidence>
<proteinExistence type="predicted"/>
<organism evidence="1 2">
    <name type="scientific">Tegillarca granosa</name>
    <name type="common">Malaysian cockle</name>
    <name type="synonym">Anadara granosa</name>
    <dbReference type="NCBI Taxonomy" id="220873"/>
    <lineage>
        <taxon>Eukaryota</taxon>
        <taxon>Metazoa</taxon>
        <taxon>Spiralia</taxon>
        <taxon>Lophotrochozoa</taxon>
        <taxon>Mollusca</taxon>
        <taxon>Bivalvia</taxon>
        <taxon>Autobranchia</taxon>
        <taxon>Pteriomorphia</taxon>
        <taxon>Arcoida</taxon>
        <taxon>Arcoidea</taxon>
        <taxon>Arcidae</taxon>
        <taxon>Tegillarca</taxon>
    </lineage>
</organism>
<reference evidence="1 2" key="1">
    <citation type="submission" date="2022-12" db="EMBL/GenBank/DDBJ databases">
        <title>Chromosome-level genome of Tegillarca granosa.</title>
        <authorList>
            <person name="Kim J."/>
        </authorList>
    </citation>
    <scope>NUCLEOTIDE SEQUENCE [LARGE SCALE GENOMIC DNA]</scope>
    <source>
        <strain evidence="1">Teg-2019</strain>
        <tissue evidence="1">Adductor muscle</tissue>
    </source>
</reference>
<evidence type="ECO:0000313" key="2">
    <source>
        <dbReference type="Proteomes" id="UP001217089"/>
    </source>
</evidence>
<protein>
    <submittedName>
        <fullName evidence="1">Uncharacterized protein</fullName>
    </submittedName>
</protein>
<comment type="caution">
    <text evidence="1">The sequence shown here is derived from an EMBL/GenBank/DDBJ whole genome shotgun (WGS) entry which is preliminary data.</text>
</comment>
<keyword evidence="2" id="KW-1185">Reference proteome</keyword>
<name>A0ABQ9EHQ1_TEGGR</name>